<keyword evidence="3" id="KW-1185">Reference proteome</keyword>
<accession>A0AB40CTC5</accession>
<dbReference type="GO" id="GO:0009451">
    <property type="term" value="P:RNA modification"/>
    <property type="evidence" value="ECO:0007669"/>
    <property type="project" value="InterPro"/>
</dbReference>
<gene>
    <name evidence="4" type="primary">LOC120278648</name>
</gene>
<dbReference type="Proteomes" id="UP001515500">
    <property type="component" value="Chromosome 16"/>
</dbReference>
<dbReference type="RefSeq" id="XP_039141314.1">
    <property type="nucleotide sequence ID" value="XM_039285380.1"/>
</dbReference>
<dbReference type="InterPro" id="IPR046848">
    <property type="entry name" value="E_motif"/>
</dbReference>
<organism evidence="3 4">
    <name type="scientific">Dioscorea cayennensis subsp. rotundata</name>
    <name type="common">White Guinea yam</name>
    <name type="synonym">Dioscorea rotundata</name>
    <dbReference type="NCBI Taxonomy" id="55577"/>
    <lineage>
        <taxon>Eukaryota</taxon>
        <taxon>Viridiplantae</taxon>
        <taxon>Streptophyta</taxon>
        <taxon>Embryophyta</taxon>
        <taxon>Tracheophyta</taxon>
        <taxon>Spermatophyta</taxon>
        <taxon>Magnoliopsida</taxon>
        <taxon>Liliopsida</taxon>
        <taxon>Dioscoreales</taxon>
        <taxon>Dioscoreaceae</taxon>
        <taxon>Dioscorea</taxon>
    </lineage>
</organism>
<dbReference type="NCBIfam" id="TIGR00756">
    <property type="entry name" value="PPR"/>
    <property type="match status" value="5"/>
</dbReference>
<dbReference type="Pfam" id="PF01535">
    <property type="entry name" value="PPR"/>
    <property type="match status" value="5"/>
</dbReference>
<dbReference type="FunFam" id="1.25.40.10:FF:000184">
    <property type="entry name" value="Pentatricopeptide repeat-containing protein, chloroplastic"/>
    <property type="match status" value="1"/>
</dbReference>
<feature type="repeat" description="PPR" evidence="2">
    <location>
        <begin position="206"/>
        <end position="240"/>
    </location>
</feature>
<dbReference type="AlphaFoldDB" id="A0AB40CTC5"/>
<dbReference type="InterPro" id="IPR002885">
    <property type="entry name" value="PPR_rpt"/>
</dbReference>
<feature type="repeat" description="PPR" evidence="2">
    <location>
        <begin position="375"/>
        <end position="409"/>
    </location>
</feature>
<name>A0AB40CTC5_DIOCR</name>
<dbReference type="Pfam" id="PF13041">
    <property type="entry name" value="PPR_2"/>
    <property type="match status" value="2"/>
</dbReference>
<feature type="repeat" description="PPR" evidence="2">
    <location>
        <begin position="175"/>
        <end position="205"/>
    </location>
</feature>
<dbReference type="PROSITE" id="PS51375">
    <property type="entry name" value="PPR"/>
    <property type="match status" value="5"/>
</dbReference>
<dbReference type="Pfam" id="PF20431">
    <property type="entry name" value="E_motif"/>
    <property type="match status" value="1"/>
</dbReference>
<dbReference type="GO" id="GO:0003723">
    <property type="term" value="F:RNA binding"/>
    <property type="evidence" value="ECO:0007669"/>
    <property type="project" value="InterPro"/>
</dbReference>
<dbReference type="InterPro" id="IPR011990">
    <property type="entry name" value="TPR-like_helical_dom_sf"/>
</dbReference>
<proteinExistence type="predicted"/>
<evidence type="ECO:0000256" key="1">
    <source>
        <dbReference type="ARBA" id="ARBA00022737"/>
    </source>
</evidence>
<keyword evidence="1" id="KW-0677">Repeat</keyword>
<feature type="repeat" description="PPR" evidence="2">
    <location>
        <begin position="340"/>
        <end position="374"/>
    </location>
</feature>
<evidence type="ECO:0000256" key="2">
    <source>
        <dbReference type="PROSITE-ProRule" id="PRU00708"/>
    </source>
</evidence>
<dbReference type="FunFam" id="1.25.40.10:FF:000348">
    <property type="entry name" value="Pentatricopeptide repeat-containing protein chloroplastic"/>
    <property type="match status" value="1"/>
</dbReference>
<dbReference type="Gene3D" id="1.25.40.10">
    <property type="entry name" value="Tetratricopeptide repeat domain"/>
    <property type="match status" value="3"/>
</dbReference>
<reference evidence="4" key="1">
    <citation type="submission" date="2025-08" db="UniProtKB">
        <authorList>
            <consortium name="RefSeq"/>
        </authorList>
    </citation>
    <scope>IDENTIFICATION</scope>
</reference>
<dbReference type="GeneID" id="120278648"/>
<evidence type="ECO:0000313" key="3">
    <source>
        <dbReference type="Proteomes" id="UP001515500"/>
    </source>
</evidence>
<dbReference type="InterPro" id="IPR046960">
    <property type="entry name" value="PPR_At4g14850-like_plant"/>
</dbReference>
<feature type="repeat" description="PPR" evidence="2">
    <location>
        <begin position="144"/>
        <end position="174"/>
    </location>
</feature>
<dbReference type="PANTHER" id="PTHR47926:SF437">
    <property type="entry name" value="PENTACOTRIPEPTIDE-REPEAT REGION OF PRORP DOMAIN-CONTAINING PROTEIN"/>
    <property type="match status" value="1"/>
</dbReference>
<evidence type="ECO:0000313" key="4">
    <source>
        <dbReference type="RefSeq" id="XP_039141314.1"/>
    </source>
</evidence>
<sequence length="579" mass="64969">MQTKLCLSLLTQSPTPPLSSLLSIHAFLLRRHLLLSGDPFLFNSLLRSLLAHRRFLAAFSLYRHLWSLPSRLLPDSYSFTYLLKSCASLHGLSPRREGPQIHGHVCKLGFCADVFSSTALVDMYVKIGDLISARKVFDGMRERSAVSWTAMSVGYARAGHKDAAMELFLEMPEKDVAAFNAMIDVLVKSGELDSARKVFDEMPQRNVVSWTSLLSGYCKAGDMEAAKVLFDGMKERNLFSWNVMIGGYCQNRQPFLALELFRELQSGLCSFEPDKVTLVSIIPAIADMGALELGRWIHKYIQKKGMECMGSVSTALVDMYAKCGDVDEAKRVFDGMRERATSAWNAMINGLAVNGCAEEALDVFREMLSSGQCPNEVTMMGLLSACNHGGLVDEGRRFFKEMEIYGIEPKVEHYGCMVDLLGRRGYLMEAERLVDEMPFLANEIILTSLLSACVSYEDGDMAEKVMNRLAKIEPTDGRNFVMLRNLYAGERRWRDVERVKDMIRKYGGKKEAGCSVIEVGSTALEFVSGDKMHPDWDVISNVISDLHLQMKAGEEDEYEFEMRVPCRDSCTQPLCTMLV</sequence>
<dbReference type="PANTHER" id="PTHR47926">
    <property type="entry name" value="PENTATRICOPEPTIDE REPEAT-CONTAINING PROTEIN"/>
    <property type="match status" value="1"/>
</dbReference>
<protein>
    <submittedName>
        <fullName evidence="4">Pentatricopeptide repeat-containing protein At2g44880</fullName>
    </submittedName>
</protein>